<name>A0ABV3X8V1_9ACTN</name>
<evidence type="ECO:0000313" key="3">
    <source>
        <dbReference type="Proteomes" id="UP001560045"/>
    </source>
</evidence>
<comment type="caution">
    <text evidence="2">The sequence shown here is derived from an EMBL/GenBank/DDBJ whole genome shotgun (WGS) entry which is preliminary data.</text>
</comment>
<dbReference type="Gene3D" id="3.40.50.450">
    <property type="match status" value="1"/>
</dbReference>
<feature type="region of interest" description="Disordered" evidence="1">
    <location>
        <begin position="174"/>
        <end position="205"/>
    </location>
</feature>
<feature type="compositionally biased region" description="Basic and acidic residues" evidence="1">
    <location>
        <begin position="196"/>
        <end position="205"/>
    </location>
</feature>
<sequence length="205" mass="21826">MTATRVVLATGHMVDLPDRPCPRFPADQVPRVAAEVRDALATWQVGPDSTVICGGARGADLIVAEEGQARGARVVLFLALPREEFIRRSVDVPGTDWAARFERVAGPAEVRVLGGDDGGRPDDVFARANAWMVDVARSIDPHLHAIVVWNGRRGDGSGGTADMVRLLGLDTSDPRMRVIDPTPGRRRGASGPAVGARRDTAAPDP</sequence>
<dbReference type="RefSeq" id="WP_369202363.1">
    <property type="nucleotide sequence ID" value="NZ_JBFNXQ010000002.1"/>
</dbReference>
<accession>A0ABV3X8V1</accession>
<evidence type="ECO:0000313" key="2">
    <source>
        <dbReference type="EMBL" id="MEX5716964.1"/>
    </source>
</evidence>
<protein>
    <submittedName>
        <fullName evidence="2">Uncharacterized protein</fullName>
    </submittedName>
</protein>
<keyword evidence="3" id="KW-1185">Reference proteome</keyword>
<proteinExistence type="predicted"/>
<dbReference type="Proteomes" id="UP001560045">
    <property type="component" value="Unassembled WGS sequence"/>
</dbReference>
<evidence type="ECO:0000256" key="1">
    <source>
        <dbReference type="SAM" id="MobiDB-lite"/>
    </source>
</evidence>
<reference evidence="2 3" key="1">
    <citation type="submission" date="2024-06" db="EMBL/GenBank/DDBJ databases">
        <title>Draft genome sequence of Geodermatophilus badlandi, a novel member of the Geodermatophilaceae isolated from badland sedimentary rocks in the Red desert, Wyoming, USA.</title>
        <authorList>
            <person name="Ben Tekaya S."/>
            <person name="Nouioui I."/>
            <person name="Flores G.M."/>
            <person name="Shaal M.N."/>
            <person name="Bredoire F."/>
            <person name="Basile F."/>
            <person name="Van Diepen L."/>
            <person name="Ward N.L."/>
        </authorList>
    </citation>
    <scope>NUCLEOTIDE SEQUENCE [LARGE SCALE GENOMIC DNA]</scope>
    <source>
        <strain evidence="2 3">WL48A</strain>
    </source>
</reference>
<organism evidence="2 3">
    <name type="scientific">Geodermatophilus maliterrae</name>
    <dbReference type="NCBI Taxonomy" id="3162531"/>
    <lineage>
        <taxon>Bacteria</taxon>
        <taxon>Bacillati</taxon>
        <taxon>Actinomycetota</taxon>
        <taxon>Actinomycetes</taxon>
        <taxon>Geodermatophilales</taxon>
        <taxon>Geodermatophilaceae</taxon>
        <taxon>Geodermatophilus</taxon>
    </lineage>
</organism>
<dbReference type="EMBL" id="JBFNXQ010000002">
    <property type="protein sequence ID" value="MEX5716964.1"/>
    <property type="molecule type" value="Genomic_DNA"/>
</dbReference>
<gene>
    <name evidence="2" type="ORF">ABQ292_01115</name>
</gene>